<dbReference type="PANTHER" id="PTHR47154">
    <property type="entry name" value="G-PROTEIN COUPLED RECEPTOR MTH-RELATED"/>
    <property type="match status" value="1"/>
</dbReference>
<evidence type="ECO:0000259" key="11">
    <source>
        <dbReference type="PROSITE" id="PS50261"/>
    </source>
</evidence>
<dbReference type="PROSITE" id="PS50261">
    <property type="entry name" value="G_PROTEIN_RECEP_F2_4"/>
    <property type="match status" value="1"/>
</dbReference>
<comment type="subcellular location">
    <subcellularLocation>
        <location evidence="1">Membrane</location>
        <topology evidence="1">Multi-pass membrane protein</topology>
    </subcellularLocation>
</comment>
<evidence type="ECO:0000256" key="3">
    <source>
        <dbReference type="ARBA" id="ARBA00022692"/>
    </source>
</evidence>
<gene>
    <name evidence="12" type="ORF">CLODIP_2_CD10706</name>
</gene>
<proteinExistence type="inferred from homology"/>
<evidence type="ECO:0000313" key="13">
    <source>
        <dbReference type="Proteomes" id="UP000494165"/>
    </source>
</evidence>
<evidence type="ECO:0000256" key="5">
    <source>
        <dbReference type="ARBA" id="ARBA00023040"/>
    </source>
</evidence>
<feature type="transmembrane region" description="Helical" evidence="9">
    <location>
        <begin position="192"/>
        <end position="213"/>
    </location>
</feature>
<organism evidence="12 13">
    <name type="scientific">Cloeon dipterum</name>
    <dbReference type="NCBI Taxonomy" id="197152"/>
    <lineage>
        <taxon>Eukaryota</taxon>
        <taxon>Metazoa</taxon>
        <taxon>Ecdysozoa</taxon>
        <taxon>Arthropoda</taxon>
        <taxon>Hexapoda</taxon>
        <taxon>Insecta</taxon>
        <taxon>Pterygota</taxon>
        <taxon>Palaeoptera</taxon>
        <taxon>Ephemeroptera</taxon>
        <taxon>Pisciforma</taxon>
        <taxon>Baetidae</taxon>
        <taxon>Cloeon</taxon>
    </lineage>
</organism>
<feature type="domain" description="G-protein coupled receptors family 2 profile 2" evidence="11">
    <location>
        <begin position="189"/>
        <end position="453"/>
    </location>
</feature>
<dbReference type="OrthoDB" id="6134459at2759"/>
<comment type="similarity">
    <text evidence="2">Belongs to the G-protein coupled receptor 2 family. Mth subfamily.</text>
</comment>
<dbReference type="GO" id="GO:0005886">
    <property type="term" value="C:plasma membrane"/>
    <property type="evidence" value="ECO:0007669"/>
    <property type="project" value="TreeGrafter"/>
</dbReference>
<feature type="transmembrane region" description="Helical" evidence="9">
    <location>
        <begin position="403"/>
        <end position="424"/>
    </location>
</feature>
<keyword evidence="13" id="KW-1185">Reference proteome</keyword>
<evidence type="ECO:0000313" key="12">
    <source>
        <dbReference type="EMBL" id="CAB3370347.1"/>
    </source>
</evidence>
<dbReference type="Pfam" id="PF00002">
    <property type="entry name" value="7tm_2"/>
    <property type="match status" value="1"/>
</dbReference>
<keyword evidence="7" id="KW-0675">Receptor</keyword>
<keyword evidence="10" id="KW-0732">Signal</keyword>
<dbReference type="PANTHER" id="PTHR47154:SF2">
    <property type="entry name" value="G-PROTEIN COUPLED RECEPTOR MTH-RELATED"/>
    <property type="match status" value="1"/>
</dbReference>
<keyword evidence="4 9" id="KW-1133">Transmembrane helix</keyword>
<keyword evidence="8" id="KW-0807">Transducer</keyword>
<keyword evidence="6 9" id="KW-0472">Membrane</keyword>
<keyword evidence="3 9" id="KW-0812">Transmembrane</keyword>
<dbReference type="GO" id="GO:0007166">
    <property type="term" value="P:cell surface receptor signaling pathway"/>
    <property type="evidence" value="ECO:0007669"/>
    <property type="project" value="InterPro"/>
</dbReference>
<evidence type="ECO:0000256" key="7">
    <source>
        <dbReference type="ARBA" id="ARBA00023170"/>
    </source>
</evidence>
<dbReference type="CDD" id="cd15039">
    <property type="entry name" value="7tmB3_Methuselah-like"/>
    <property type="match status" value="1"/>
</dbReference>
<dbReference type="EMBL" id="CADEPI010000052">
    <property type="protein sequence ID" value="CAB3370347.1"/>
    <property type="molecule type" value="Genomic_DNA"/>
</dbReference>
<feature type="transmembrane region" description="Helical" evidence="9">
    <location>
        <begin position="295"/>
        <end position="316"/>
    </location>
</feature>
<reference evidence="12 13" key="1">
    <citation type="submission" date="2020-04" db="EMBL/GenBank/DDBJ databases">
        <authorList>
            <person name="Alioto T."/>
            <person name="Alioto T."/>
            <person name="Gomez Garrido J."/>
        </authorList>
    </citation>
    <scope>NUCLEOTIDE SEQUENCE [LARGE SCALE GENOMIC DNA]</scope>
</reference>
<protein>
    <recommendedName>
        <fullName evidence="11">G-protein coupled receptors family 2 profile 2 domain-containing protein</fullName>
    </recommendedName>
</protein>
<evidence type="ECO:0000256" key="1">
    <source>
        <dbReference type="ARBA" id="ARBA00004141"/>
    </source>
</evidence>
<evidence type="ECO:0000256" key="9">
    <source>
        <dbReference type="SAM" id="Phobius"/>
    </source>
</evidence>
<dbReference type="Proteomes" id="UP000494165">
    <property type="component" value="Unassembled WGS sequence"/>
</dbReference>
<evidence type="ECO:0000256" key="4">
    <source>
        <dbReference type="ARBA" id="ARBA00022989"/>
    </source>
</evidence>
<evidence type="ECO:0000256" key="6">
    <source>
        <dbReference type="ARBA" id="ARBA00023136"/>
    </source>
</evidence>
<feature type="transmembrane region" description="Helical" evidence="9">
    <location>
        <begin position="343"/>
        <end position="369"/>
    </location>
</feature>
<comment type="caution">
    <text evidence="12">The sequence shown here is derived from an EMBL/GenBank/DDBJ whole genome shotgun (WGS) entry which is preliminary data.</text>
</comment>
<feature type="transmembrane region" description="Helical" evidence="9">
    <location>
        <begin position="430"/>
        <end position="451"/>
    </location>
</feature>
<dbReference type="Gene3D" id="1.20.1070.10">
    <property type="entry name" value="Rhodopsin 7-helix transmembrane proteins"/>
    <property type="match status" value="1"/>
</dbReference>
<dbReference type="InterPro" id="IPR051384">
    <property type="entry name" value="Mth_GPCR"/>
</dbReference>
<sequence length="492" mass="55936">MKAVWLLLALALAQTLGKELCEEHLRTKVLVGKVRPDGSLQVPDDGAGALFYPKDTFWKEKHSWWACPCRLGKCVRQCKRSVARAKGVEMARHPVAIDIWNGDQRKQVLMSEHFHIVDEGACVSGGYFLEEDIELDEFRILSNGSIYFSHPNITNDAERMISVENACIIPEHGKVGAFICMPPEPQDLKFKIYPIFFVISAVFLLLTLIAFFLTPDHHTIHVRSVVCQSGSLLMAYIGLTINYTIGDTSHINTCIITAYVTYYFLLANFFWLNVMCIDIYITFSGLVDRANERAFLKFSVYAWCAPLIIFTITVVLDRTTNHESLSPGIGKSTCWFSNVWSQLLYFSGPVLILLLVNSYLFAVTAIRVWRVKRDLGRMMHSEDSKVHGRKAKQQEQDKDRLKLFIKLFLLMGCTWFMEIISWAIGGPSAIWYIPDAINCLRGVLIFWFCVWSNRTIRVQLRERFGSSKKKKTASFAPTTSSVFSVASSSKTL</sequence>
<dbReference type="InterPro" id="IPR036272">
    <property type="entry name" value="Methuselah_N_sf"/>
</dbReference>
<dbReference type="GO" id="GO:0008528">
    <property type="term" value="F:G protein-coupled peptide receptor activity"/>
    <property type="evidence" value="ECO:0007669"/>
    <property type="project" value="TreeGrafter"/>
</dbReference>
<dbReference type="SUPFAM" id="SSF63877">
    <property type="entry name" value="Methuselah ectodomain"/>
    <property type="match status" value="1"/>
</dbReference>
<evidence type="ECO:0000256" key="10">
    <source>
        <dbReference type="SAM" id="SignalP"/>
    </source>
</evidence>
<evidence type="ECO:0000256" key="8">
    <source>
        <dbReference type="ARBA" id="ARBA00023224"/>
    </source>
</evidence>
<keyword evidence="5" id="KW-0297">G-protein coupled receptor</keyword>
<feature type="transmembrane region" description="Helical" evidence="9">
    <location>
        <begin position="225"/>
        <end position="245"/>
    </location>
</feature>
<feature type="transmembrane region" description="Helical" evidence="9">
    <location>
        <begin position="260"/>
        <end position="283"/>
    </location>
</feature>
<dbReference type="InterPro" id="IPR017981">
    <property type="entry name" value="GPCR_2-like_7TM"/>
</dbReference>
<dbReference type="SUPFAM" id="SSF81321">
    <property type="entry name" value="Family A G protein-coupled receptor-like"/>
    <property type="match status" value="1"/>
</dbReference>
<evidence type="ECO:0000256" key="2">
    <source>
        <dbReference type="ARBA" id="ARBA00008979"/>
    </source>
</evidence>
<dbReference type="InterPro" id="IPR000832">
    <property type="entry name" value="GPCR_2_secretin-like"/>
</dbReference>
<dbReference type="AlphaFoldDB" id="A0A8S1CF26"/>
<feature type="chain" id="PRO_5035856052" description="G-protein coupled receptors family 2 profile 2 domain-containing protein" evidence="10">
    <location>
        <begin position="18"/>
        <end position="492"/>
    </location>
</feature>
<name>A0A8S1CF26_9INSE</name>
<accession>A0A8S1CF26</accession>
<feature type="signal peptide" evidence="10">
    <location>
        <begin position="1"/>
        <end position="17"/>
    </location>
</feature>